<dbReference type="RefSeq" id="XP_022243885.1">
    <property type="nucleotide sequence ID" value="XM_022388177.1"/>
</dbReference>
<sequence length="162" mass="18448">MQPPPENLKYFTGYNSTQPLKHVLFETNLTVTPSIQHSPPQLRQDPLSIHDENRVPHLLTQPSSECGHMMSPLSQSITDCLAATLGISPHQSTRASNPVQNLYARMLEWTLENCHPRTLDELGKSMQERGMFFRHNDLTTELFTTKSVLQGYCQDAWLSNRT</sequence>
<accession>A0ABM1SJS9</accession>
<proteinExistence type="predicted"/>
<gene>
    <name evidence="2" type="primary">LOC111086221</name>
</gene>
<evidence type="ECO:0000313" key="1">
    <source>
        <dbReference type="Proteomes" id="UP000694941"/>
    </source>
</evidence>
<keyword evidence="1" id="KW-1185">Reference proteome</keyword>
<dbReference type="Proteomes" id="UP000694941">
    <property type="component" value="Unplaced"/>
</dbReference>
<name>A0ABM1SJS9_LIMPO</name>
<dbReference type="GeneID" id="111086221"/>
<protein>
    <submittedName>
        <fullName evidence="2">Uncharacterized protein LOC111086221</fullName>
    </submittedName>
</protein>
<evidence type="ECO:0000313" key="2">
    <source>
        <dbReference type="RefSeq" id="XP_022243885.1"/>
    </source>
</evidence>
<reference evidence="2" key="1">
    <citation type="submission" date="2025-08" db="UniProtKB">
        <authorList>
            <consortium name="RefSeq"/>
        </authorList>
    </citation>
    <scope>IDENTIFICATION</scope>
    <source>
        <tissue evidence="2">Muscle</tissue>
    </source>
</reference>
<organism evidence="1 2">
    <name type="scientific">Limulus polyphemus</name>
    <name type="common">Atlantic horseshoe crab</name>
    <dbReference type="NCBI Taxonomy" id="6850"/>
    <lineage>
        <taxon>Eukaryota</taxon>
        <taxon>Metazoa</taxon>
        <taxon>Ecdysozoa</taxon>
        <taxon>Arthropoda</taxon>
        <taxon>Chelicerata</taxon>
        <taxon>Merostomata</taxon>
        <taxon>Xiphosura</taxon>
        <taxon>Limulidae</taxon>
        <taxon>Limulus</taxon>
    </lineage>
</organism>